<dbReference type="Proteomes" id="UP000030780">
    <property type="component" value="Unassembled WGS sequence"/>
</dbReference>
<organism evidence="1 2">
    <name type="scientific">Entamoeba histolytica HM-3:IMSS</name>
    <dbReference type="NCBI Taxonomy" id="885315"/>
    <lineage>
        <taxon>Eukaryota</taxon>
        <taxon>Amoebozoa</taxon>
        <taxon>Evosea</taxon>
        <taxon>Archamoebae</taxon>
        <taxon>Mastigamoebida</taxon>
        <taxon>Entamoebidae</taxon>
        <taxon>Entamoeba</taxon>
    </lineage>
</organism>
<evidence type="ECO:0000313" key="2">
    <source>
        <dbReference type="Proteomes" id="UP000030780"/>
    </source>
</evidence>
<dbReference type="EMBL" id="KB637379">
    <property type="protein sequence ID" value="EMS16632.1"/>
    <property type="molecule type" value="Genomic_DNA"/>
</dbReference>
<gene>
    <name evidence="1" type="ORF">KM1_004780</name>
</gene>
<accession>M7W8M8</accession>
<proteinExistence type="predicted"/>
<evidence type="ECO:0000313" key="1">
    <source>
        <dbReference type="EMBL" id="EMS16632.1"/>
    </source>
</evidence>
<dbReference type="AlphaFoldDB" id="M7W8M8"/>
<protein>
    <submittedName>
        <fullName evidence="1">Uncharacterized protein</fullName>
    </submittedName>
</protein>
<sequence length="89" mass="10001">MKTTSRRRSCEMNIPLPVKLFCYDSQSSSSCSSTVSPADFAFPLPPRDTNPILNDPQFNQYIYSPSQPLSQPVDECQFDSFQGATLLLF</sequence>
<reference evidence="1 2" key="1">
    <citation type="submission" date="2013-01" db="EMBL/GenBank/DDBJ databases">
        <authorList>
            <person name="Inman J."/>
            <person name="Zafar N."/>
            <person name="Lorenzi H."/>
            <person name="Caler E."/>
        </authorList>
    </citation>
    <scope>NUCLEOTIDE SEQUENCE [LARGE SCALE GENOMIC DNA]</scope>
    <source>
        <strain evidence="1 2">HM-3:IMSS</strain>
    </source>
</reference>
<dbReference type="VEuPathDB" id="AmoebaDB:KM1_004780"/>
<name>M7W8M8_ENTHI</name>